<gene>
    <name evidence="6" type="primary">LOC100907035</name>
</gene>
<accession>A0AAJ6QVG8</accession>
<dbReference type="PANTHER" id="PTHR46512">
    <property type="entry name" value="PEPTIDYLPROLYL ISOMERASE"/>
    <property type="match status" value="1"/>
</dbReference>
<evidence type="ECO:0000313" key="5">
    <source>
        <dbReference type="Proteomes" id="UP000694867"/>
    </source>
</evidence>
<sequence length="253" mass="28702">MEAVRKVLQEGDEYDLPTDGAECLIEVMEDPDSMFPEKETVLTLGDASTDERLALEQAIMKMRPGEVDEIRIGNKTTTFKLVAFNSGLKVFEMSTTEKWRLANWHKDNGVTLFKDGRVDWAFRRFSLALKYIISLAHDVPSSEHDDEDMNINRLRMLVYLNLCACQLKAESFDFAVVNATKALEIDSKNAKALFRRGTGLMHLQEYERSLEDLKLALELEPGNTQILSALQDLKNRMGSLDAKVAAAMKKMFQ</sequence>
<keyword evidence="2" id="KW-0677">Repeat</keyword>
<keyword evidence="1" id="KW-0597">Phosphoprotein</keyword>
<evidence type="ECO:0000256" key="3">
    <source>
        <dbReference type="ARBA" id="ARBA00022803"/>
    </source>
</evidence>
<dbReference type="InterPro" id="IPR050754">
    <property type="entry name" value="FKBP4/5/8-like"/>
</dbReference>
<dbReference type="RefSeq" id="XP_003745345.1">
    <property type="nucleotide sequence ID" value="XM_003745297.1"/>
</dbReference>
<evidence type="ECO:0000256" key="4">
    <source>
        <dbReference type="PROSITE-ProRule" id="PRU00339"/>
    </source>
</evidence>
<feature type="repeat" description="TPR" evidence="4">
    <location>
        <begin position="190"/>
        <end position="223"/>
    </location>
</feature>
<reference evidence="6" key="1">
    <citation type="submission" date="2025-08" db="UniProtKB">
        <authorList>
            <consortium name="RefSeq"/>
        </authorList>
    </citation>
    <scope>IDENTIFICATION</scope>
</reference>
<dbReference type="InterPro" id="IPR011990">
    <property type="entry name" value="TPR-like_helical_dom_sf"/>
</dbReference>
<dbReference type="InterPro" id="IPR019734">
    <property type="entry name" value="TPR_rpt"/>
</dbReference>
<dbReference type="SMART" id="SM00028">
    <property type="entry name" value="TPR"/>
    <property type="match status" value="2"/>
</dbReference>
<dbReference type="Proteomes" id="UP000694867">
    <property type="component" value="Unplaced"/>
</dbReference>
<dbReference type="Pfam" id="PF07719">
    <property type="entry name" value="TPR_2"/>
    <property type="match status" value="1"/>
</dbReference>
<evidence type="ECO:0000313" key="6">
    <source>
        <dbReference type="RefSeq" id="XP_003745345.1"/>
    </source>
</evidence>
<keyword evidence="3 4" id="KW-0802">TPR repeat</keyword>
<dbReference type="InterPro" id="IPR013105">
    <property type="entry name" value="TPR_2"/>
</dbReference>
<dbReference type="Gene3D" id="1.25.40.10">
    <property type="entry name" value="Tetratricopeptide repeat domain"/>
    <property type="match status" value="1"/>
</dbReference>
<dbReference type="PROSITE" id="PS50005">
    <property type="entry name" value="TPR"/>
    <property type="match status" value="1"/>
</dbReference>
<protein>
    <submittedName>
        <fullName evidence="6">Peptidyl-prolyl cis-trans isomerase FKBP62-like</fullName>
    </submittedName>
</protein>
<dbReference type="AlphaFoldDB" id="A0AAJ6QVG8"/>
<dbReference type="GeneID" id="100907035"/>
<dbReference type="KEGG" id="goe:100907035"/>
<evidence type="ECO:0000256" key="2">
    <source>
        <dbReference type="ARBA" id="ARBA00022737"/>
    </source>
</evidence>
<proteinExistence type="predicted"/>
<organism evidence="5 6">
    <name type="scientific">Galendromus occidentalis</name>
    <name type="common">western predatory mite</name>
    <dbReference type="NCBI Taxonomy" id="34638"/>
    <lineage>
        <taxon>Eukaryota</taxon>
        <taxon>Metazoa</taxon>
        <taxon>Ecdysozoa</taxon>
        <taxon>Arthropoda</taxon>
        <taxon>Chelicerata</taxon>
        <taxon>Arachnida</taxon>
        <taxon>Acari</taxon>
        <taxon>Parasitiformes</taxon>
        <taxon>Mesostigmata</taxon>
        <taxon>Gamasina</taxon>
        <taxon>Phytoseioidea</taxon>
        <taxon>Phytoseiidae</taxon>
        <taxon>Typhlodrominae</taxon>
        <taxon>Galendromus</taxon>
    </lineage>
</organism>
<evidence type="ECO:0000256" key="1">
    <source>
        <dbReference type="ARBA" id="ARBA00022553"/>
    </source>
</evidence>
<name>A0AAJ6QVG8_9ACAR</name>
<dbReference type="SUPFAM" id="SSF48452">
    <property type="entry name" value="TPR-like"/>
    <property type="match status" value="1"/>
</dbReference>
<keyword evidence="5" id="KW-1185">Reference proteome</keyword>
<dbReference type="PANTHER" id="PTHR46512:SF10">
    <property type="entry name" value="FK506-BINDING PROTEIN-LIKE"/>
    <property type="match status" value="1"/>
</dbReference>